<evidence type="ECO:0000256" key="1">
    <source>
        <dbReference type="SAM" id="MobiDB-lite"/>
    </source>
</evidence>
<keyword evidence="2" id="KW-0966">Cell projection</keyword>
<dbReference type="AlphaFoldDB" id="A0A0M0K1M7"/>
<evidence type="ECO:0000313" key="3">
    <source>
        <dbReference type="Proteomes" id="UP000037460"/>
    </source>
</evidence>
<feature type="region of interest" description="Disordered" evidence="1">
    <location>
        <begin position="176"/>
        <end position="233"/>
    </location>
</feature>
<keyword evidence="3" id="KW-1185">Reference proteome</keyword>
<dbReference type="PANTHER" id="PTHR21683:SF2">
    <property type="entry name" value="COILED-COIL DOMAIN-CONTAINING PROTEIN 42 LIKE-2-LIKE"/>
    <property type="match status" value="1"/>
</dbReference>
<proteinExistence type="predicted"/>
<evidence type="ECO:0000313" key="2">
    <source>
        <dbReference type="EMBL" id="KOO32715.1"/>
    </source>
</evidence>
<reference evidence="3" key="1">
    <citation type="journal article" date="2015" name="PLoS Genet.">
        <title>Genome Sequence and Transcriptome Analyses of Chrysochromulina tobin: Metabolic Tools for Enhanced Algal Fitness in the Prominent Order Prymnesiales (Haptophyceae).</title>
        <authorList>
            <person name="Hovde B.T."/>
            <person name="Deodato C.R."/>
            <person name="Hunsperger H.M."/>
            <person name="Ryken S.A."/>
            <person name="Yost W."/>
            <person name="Jha R.K."/>
            <person name="Patterson J."/>
            <person name="Monnat R.J. Jr."/>
            <person name="Barlow S.B."/>
            <person name="Starkenburg S.R."/>
            <person name="Cattolico R.A."/>
        </authorList>
    </citation>
    <scope>NUCLEOTIDE SEQUENCE</scope>
    <source>
        <strain evidence="3">CCMP291</strain>
    </source>
</reference>
<organism evidence="2 3">
    <name type="scientific">Chrysochromulina tobinii</name>
    <dbReference type="NCBI Taxonomy" id="1460289"/>
    <lineage>
        <taxon>Eukaryota</taxon>
        <taxon>Haptista</taxon>
        <taxon>Haptophyta</taxon>
        <taxon>Prymnesiophyceae</taxon>
        <taxon>Prymnesiales</taxon>
        <taxon>Chrysochromulinaceae</taxon>
        <taxon>Chrysochromulina</taxon>
    </lineage>
</organism>
<dbReference type="OrthoDB" id="10264298at2759"/>
<sequence>MELEVKKMSKYEAFLDTVLEIEDDYPEIPDLLARYLTLDAAHQDLMDRQTQAMQENEEQRVEMQQFVRERSDQILADNNALTDLQEDVEKEHSGARDLLREADRQISTVADSTLQLGQVMMACENIYSRCVVKSTVGRKVKAGDLSETEILCEKLDLIKEYVNDLAYIVANRTVKDPATPKRDAPAAATATSARGQLTTTASAANASTSRSGGKAAAGQSRQSMSSVSDRGDA</sequence>
<accession>A0A0M0K1M7</accession>
<feature type="compositionally biased region" description="Polar residues" evidence="1">
    <location>
        <begin position="219"/>
        <end position="233"/>
    </location>
</feature>
<keyword evidence="2" id="KW-0282">Flagellum</keyword>
<dbReference type="EMBL" id="JWZX01001700">
    <property type="protein sequence ID" value="KOO32715.1"/>
    <property type="molecule type" value="Genomic_DNA"/>
</dbReference>
<gene>
    <name evidence="2" type="ORF">Ctob_010427</name>
</gene>
<name>A0A0M0K1M7_9EUKA</name>
<keyword evidence="2" id="KW-0969">Cilium</keyword>
<dbReference type="InterPro" id="IPR051147">
    <property type="entry name" value="CFAP_domain-containing"/>
</dbReference>
<protein>
    <submittedName>
        <fullName evidence="2">Flagellar associated protein 73</fullName>
    </submittedName>
</protein>
<dbReference type="PANTHER" id="PTHR21683">
    <property type="entry name" value="COILED-COIL DOMAIN-CONTAINING PROTEIN 42 LIKE-2-LIKE-RELATED"/>
    <property type="match status" value="1"/>
</dbReference>
<comment type="caution">
    <text evidence="2">The sequence shown here is derived from an EMBL/GenBank/DDBJ whole genome shotgun (WGS) entry which is preliminary data.</text>
</comment>
<feature type="compositionally biased region" description="Low complexity" evidence="1">
    <location>
        <begin position="185"/>
        <end position="211"/>
    </location>
</feature>
<dbReference type="Proteomes" id="UP000037460">
    <property type="component" value="Unassembled WGS sequence"/>
</dbReference>